<accession>A0A0H2QZZ7</accession>
<dbReference type="InParanoid" id="A0A0H2QZZ7"/>
<gene>
    <name evidence="1" type="ORF">SCHPADRAFT_896632</name>
</gene>
<organism evidence="1 2">
    <name type="scientific">Schizopora paradoxa</name>
    <dbReference type="NCBI Taxonomy" id="27342"/>
    <lineage>
        <taxon>Eukaryota</taxon>
        <taxon>Fungi</taxon>
        <taxon>Dikarya</taxon>
        <taxon>Basidiomycota</taxon>
        <taxon>Agaricomycotina</taxon>
        <taxon>Agaricomycetes</taxon>
        <taxon>Hymenochaetales</taxon>
        <taxon>Schizoporaceae</taxon>
        <taxon>Schizopora</taxon>
    </lineage>
</organism>
<dbReference type="EMBL" id="KQ086389">
    <property type="protein sequence ID" value="KLO04979.1"/>
    <property type="molecule type" value="Genomic_DNA"/>
</dbReference>
<reference evidence="1 2" key="1">
    <citation type="submission" date="2015-04" db="EMBL/GenBank/DDBJ databases">
        <title>Complete genome sequence of Schizopora paradoxa KUC8140, a cosmopolitan wood degrader in East Asia.</title>
        <authorList>
            <consortium name="DOE Joint Genome Institute"/>
            <person name="Min B."/>
            <person name="Park H."/>
            <person name="Jang Y."/>
            <person name="Kim J.-J."/>
            <person name="Kim K.H."/>
            <person name="Pangilinan J."/>
            <person name="Lipzen A."/>
            <person name="Riley R."/>
            <person name="Grigoriev I.V."/>
            <person name="Spatafora J.W."/>
            <person name="Choi I.-G."/>
        </authorList>
    </citation>
    <scope>NUCLEOTIDE SEQUENCE [LARGE SCALE GENOMIC DNA]</scope>
    <source>
        <strain evidence="1 2">KUC8140</strain>
    </source>
</reference>
<dbReference type="AlphaFoldDB" id="A0A0H2QZZ7"/>
<protein>
    <submittedName>
        <fullName evidence="1">Uncharacterized protein</fullName>
    </submittedName>
</protein>
<sequence length="287" mass="32562">MSTMGKIVAEPQHHGPNSLSEDIFDFEFNFNLATHTPQRTLSTHHSNVVSFVTQIIRSADHNALCRTKNKAYLSLLKSFSEQKTELFFVRKAVSAVMNNNHQQRDDMAMTEKRALKHHNSFLSSPPPEIPQISVKNNFTPPGSKGCFSQENSPTISIKLPALGKPPGFDHIVLSNIPTPPLSIERFPCLSTNDYKMKALQNEDEPERAIVPNEEQSGTNGYTNEPKRFNTDCKILTPMYRPRKNIRSARNLYGLDYVKTYGKISLSDFQEAWMKLDPWTKTVNDSFS</sequence>
<dbReference type="Proteomes" id="UP000053477">
    <property type="component" value="Unassembled WGS sequence"/>
</dbReference>
<evidence type="ECO:0000313" key="1">
    <source>
        <dbReference type="EMBL" id="KLO04979.1"/>
    </source>
</evidence>
<name>A0A0H2QZZ7_9AGAM</name>
<evidence type="ECO:0000313" key="2">
    <source>
        <dbReference type="Proteomes" id="UP000053477"/>
    </source>
</evidence>
<proteinExistence type="predicted"/>
<keyword evidence="2" id="KW-1185">Reference proteome</keyword>